<evidence type="ECO:0000313" key="6">
    <source>
        <dbReference type="Proteomes" id="UP001500866"/>
    </source>
</evidence>
<evidence type="ECO:0000256" key="2">
    <source>
        <dbReference type="ARBA" id="ARBA00006472"/>
    </source>
</evidence>
<dbReference type="CDD" id="cd00488">
    <property type="entry name" value="PCD_DCoH"/>
    <property type="match status" value="1"/>
</dbReference>
<comment type="caution">
    <text evidence="5">The sequence shown here is derived from an EMBL/GenBank/DDBJ whole genome shotgun (WGS) entry which is preliminary data.</text>
</comment>
<proteinExistence type="inferred from homology"/>
<dbReference type="Proteomes" id="UP001500866">
    <property type="component" value="Unassembled WGS sequence"/>
</dbReference>
<dbReference type="PANTHER" id="PTHR12599">
    <property type="entry name" value="PTERIN-4-ALPHA-CARBINOLAMINE DEHYDRATASE"/>
    <property type="match status" value="1"/>
</dbReference>
<dbReference type="NCBIfam" id="NF002017">
    <property type="entry name" value="PRK00823.1-2"/>
    <property type="match status" value="1"/>
</dbReference>
<dbReference type="EC" id="4.2.1.96" evidence="3"/>
<dbReference type="Pfam" id="PF01329">
    <property type="entry name" value="Pterin_4a"/>
    <property type="match status" value="1"/>
</dbReference>
<evidence type="ECO:0000256" key="4">
    <source>
        <dbReference type="ARBA" id="ARBA00023239"/>
    </source>
</evidence>
<dbReference type="PANTHER" id="PTHR12599:SF0">
    <property type="entry name" value="PTERIN-4-ALPHA-CARBINOLAMINE DEHYDRATASE"/>
    <property type="match status" value="1"/>
</dbReference>
<dbReference type="InterPro" id="IPR001533">
    <property type="entry name" value="Pterin_deHydtase"/>
</dbReference>
<keyword evidence="6" id="KW-1185">Reference proteome</keyword>
<accession>A0ABN1FMC7</accession>
<protein>
    <recommendedName>
        <fullName evidence="3">4a-hydroxytetrahydrobiopterin dehydratase</fullName>
        <ecNumber evidence="3">4.2.1.96</ecNumber>
    </recommendedName>
</protein>
<gene>
    <name evidence="5" type="ORF">GCM10009001_07050</name>
</gene>
<evidence type="ECO:0000313" key="5">
    <source>
        <dbReference type="EMBL" id="GAA0593474.1"/>
    </source>
</evidence>
<sequence length="88" mass="10099">MDNSQINEKLKEVSGWEMQNGHLTKTYQLDDFNASLKFVNAVGELAEKADHHPDILIQYNKVKLSLRTHDQDSITEKDFNLAGKIEQL</sequence>
<comment type="similarity">
    <text evidence="2">Belongs to the pterin-4-alpha-carbinolamine dehydratase family.</text>
</comment>
<evidence type="ECO:0000256" key="3">
    <source>
        <dbReference type="ARBA" id="ARBA00013252"/>
    </source>
</evidence>
<dbReference type="InterPro" id="IPR036428">
    <property type="entry name" value="PCD_sf"/>
</dbReference>
<keyword evidence="4" id="KW-0456">Lyase</keyword>
<dbReference type="RefSeq" id="WP_343810359.1">
    <property type="nucleotide sequence ID" value="NZ_BAAADS010000003.1"/>
</dbReference>
<name>A0ABN1FMC7_9BACI</name>
<dbReference type="Gene3D" id="3.30.1360.20">
    <property type="entry name" value="Transcriptional coactivator/pterin dehydratase"/>
    <property type="match status" value="1"/>
</dbReference>
<reference evidence="5 6" key="1">
    <citation type="journal article" date="2019" name="Int. J. Syst. Evol. Microbiol.">
        <title>The Global Catalogue of Microorganisms (GCM) 10K type strain sequencing project: providing services to taxonomists for standard genome sequencing and annotation.</title>
        <authorList>
            <consortium name="The Broad Institute Genomics Platform"/>
            <consortium name="The Broad Institute Genome Sequencing Center for Infectious Disease"/>
            <person name="Wu L."/>
            <person name="Ma J."/>
        </authorList>
    </citation>
    <scope>NUCLEOTIDE SEQUENCE [LARGE SCALE GENOMIC DNA]</scope>
    <source>
        <strain evidence="5 6">JCM 15395</strain>
    </source>
</reference>
<comment type="catalytic activity">
    <reaction evidence="1">
        <text>(4aS,6R)-4a-hydroxy-L-erythro-5,6,7,8-tetrahydrobiopterin = (6R)-L-erythro-6,7-dihydrobiopterin + H2O</text>
        <dbReference type="Rhea" id="RHEA:11920"/>
        <dbReference type="ChEBI" id="CHEBI:15377"/>
        <dbReference type="ChEBI" id="CHEBI:15642"/>
        <dbReference type="ChEBI" id="CHEBI:43120"/>
        <dbReference type="EC" id="4.2.1.96"/>
    </reaction>
</comment>
<organism evidence="5 6">
    <name type="scientific">Virgibacillus siamensis</name>
    <dbReference type="NCBI Taxonomy" id="480071"/>
    <lineage>
        <taxon>Bacteria</taxon>
        <taxon>Bacillati</taxon>
        <taxon>Bacillota</taxon>
        <taxon>Bacilli</taxon>
        <taxon>Bacillales</taxon>
        <taxon>Bacillaceae</taxon>
        <taxon>Virgibacillus</taxon>
    </lineage>
</organism>
<dbReference type="EMBL" id="BAAADS010000003">
    <property type="protein sequence ID" value="GAA0593474.1"/>
    <property type="molecule type" value="Genomic_DNA"/>
</dbReference>
<dbReference type="SUPFAM" id="SSF55248">
    <property type="entry name" value="PCD-like"/>
    <property type="match status" value="1"/>
</dbReference>
<evidence type="ECO:0000256" key="1">
    <source>
        <dbReference type="ARBA" id="ARBA00001554"/>
    </source>
</evidence>